<dbReference type="Proteomes" id="UP000254794">
    <property type="component" value="Unassembled WGS sequence"/>
</dbReference>
<reference evidence="1 2" key="1">
    <citation type="submission" date="2018-06" db="EMBL/GenBank/DDBJ databases">
        <authorList>
            <consortium name="Pathogen Informatics"/>
            <person name="Doyle S."/>
        </authorList>
    </citation>
    <scope>NUCLEOTIDE SEQUENCE [LARGE SCALE GENOMIC DNA]</scope>
    <source>
        <strain evidence="1 2">NCTC13316</strain>
    </source>
</reference>
<proteinExistence type="predicted"/>
<keyword evidence="2" id="KW-1185">Reference proteome</keyword>
<accession>A0A378JG63</accession>
<evidence type="ECO:0000313" key="1">
    <source>
        <dbReference type="EMBL" id="STX49967.1"/>
    </source>
</evidence>
<organism evidence="1 2">
    <name type="scientific">Legionella busanensis</name>
    <dbReference type="NCBI Taxonomy" id="190655"/>
    <lineage>
        <taxon>Bacteria</taxon>
        <taxon>Pseudomonadati</taxon>
        <taxon>Pseudomonadota</taxon>
        <taxon>Gammaproteobacteria</taxon>
        <taxon>Legionellales</taxon>
        <taxon>Legionellaceae</taxon>
        <taxon>Legionella</taxon>
    </lineage>
</organism>
<evidence type="ECO:0000313" key="2">
    <source>
        <dbReference type="Proteomes" id="UP000254794"/>
    </source>
</evidence>
<protein>
    <submittedName>
        <fullName evidence="1">Uncharacterized protein</fullName>
    </submittedName>
</protein>
<dbReference type="AlphaFoldDB" id="A0A378JG63"/>
<dbReference type="RefSeq" id="WP_115329447.1">
    <property type="nucleotide sequence ID" value="NZ_CAAAHP010000003.1"/>
</dbReference>
<name>A0A378JG63_9GAMM</name>
<dbReference type="EMBL" id="UGOD01000001">
    <property type="protein sequence ID" value="STX49967.1"/>
    <property type="molecule type" value="Genomic_DNA"/>
</dbReference>
<dbReference type="OrthoDB" id="5649225at2"/>
<gene>
    <name evidence="1" type="ORF">NCTC13316_00029</name>
</gene>
<sequence>MPLPSKALRYGQLVFKSAGEAVPTSGHEVFKVEFIDTAGEIKKGFYKPLAPSYPRILAQYSVASSVFMSTFVDRVAEERLVLNDQDEVIGTASIAIPDFKPLLQWTDPTPTDPQEKELVCPSVESLLLENFAEFIAILLTIGEDDEHPKNISTRGLIDRDMSFYDITYIMKGGRLSDSFLKDPPEILMRIRGSQLDNLPNSLPGTHSPARTIPANGNVTKIYKNFAEFQKLATNPSLLTEKGTISFQDQLFHAFLKQLILFDPELIRARLEHYFGDIKFDYSCLDEKQRSELKRIHPTYFQPKFEGQETFIDHMMKVLYDRYQQLYKAVVFYPGCPKNESGVSVVSFSDYLRNKPSAFGQIMSQVDNKNEKMKQAWDAHQDVSDKKNDEDFIYIKKPSDMDAFLFNPNAWFKSVKIEQRYHQVWRDSLIFLIKDSLSQAKQLTKELIDKLSIKPIVSSQTDKINITLDDPTLIKAAQLLEENDLDIDPLTTNCDKENSILLGLQELINFRKSLKKAALDYYKLERHELTIEKNQEFYQLISAAIGNYENKIHQYLKGTSWSIKFGELMSKILNLYGTFNLQRHLSSVDAPIESKVRHNYAELLQIPHTHESVVSEAIKALFDWVNKLDKETFNGAISSIITEYYSASSLNILSNRYREEPVTQYLKTSTDNNANKLAFILSSGGHSSTSLNTQLIKHLMTLFVSKTISSYTVSSIEDKTLGAIDVNLISVEYACERGNFNENIYTLHAIKYAKEDQRFTHLYSDYSLTRFNKWMYKWVDSLERSAFEDIIKKALKEYEPLFSFFSRRQRGENINQALKDKNHSNSGILANIFTQGETNSSSFNTILFKLLLKIMQTTISISKGPNLDAQLVMQVARDDIHIQHYLKSLATYAKDQTWELRPALTGHPRSITTNVAVL</sequence>